<dbReference type="CDD" id="cd06553">
    <property type="entry name" value="ASCH_Ef3133_like"/>
    <property type="match status" value="1"/>
</dbReference>
<protein>
    <submittedName>
        <fullName evidence="2">ASCH domain-containing protein</fullName>
    </submittedName>
</protein>
<reference evidence="3" key="1">
    <citation type="submission" date="2023-07" db="EMBL/GenBank/DDBJ databases">
        <title>Study on multiphase classification of strain Alteromonas salexigens isolated from the Yellow Sea.</title>
        <authorList>
            <person name="Sun L."/>
        </authorList>
    </citation>
    <scope>NUCLEOTIDE SEQUENCE [LARGE SCALE GENOMIC DNA]</scope>
    <source>
        <strain evidence="3">ASW11-19</strain>
    </source>
</reference>
<dbReference type="Gene3D" id="3.10.400.10">
    <property type="entry name" value="Sulfate adenylyltransferase"/>
    <property type="match status" value="1"/>
</dbReference>
<comment type="caution">
    <text evidence="2">The sequence shown here is derived from an EMBL/GenBank/DDBJ whole genome shotgun (WGS) entry which is preliminary data.</text>
</comment>
<evidence type="ECO:0000313" key="3">
    <source>
        <dbReference type="Proteomes" id="UP001209257"/>
    </source>
</evidence>
<name>A0ABT2VJ27_9ALTE</name>
<dbReference type="SUPFAM" id="SSF88697">
    <property type="entry name" value="PUA domain-like"/>
    <property type="match status" value="1"/>
</dbReference>
<dbReference type="InterPro" id="IPR007374">
    <property type="entry name" value="ASCH_domain"/>
</dbReference>
<dbReference type="PANTHER" id="PTHR39203">
    <property type="entry name" value="CYTOPLASMIC PROTEIN-RELATED"/>
    <property type="match status" value="1"/>
</dbReference>
<keyword evidence="3" id="KW-1185">Reference proteome</keyword>
<gene>
    <name evidence="2" type="ORF">OCL06_01140</name>
</gene>
<dbReference type="SMART" id="SM01022">
    <property type="entry name" value="ASCH"/>
    <property type="match status" value="1"/>
</dbReference>
<organism evidence="2 3">
    <name type="scientific">Alteromonas salexigens</name>
    <dbReference type="NCBI Taxonomy" id="2982530"/>
    <lineage>
        <taxon>Bacteria</taxon>
        <taxon>Pseudomonadati</taxon>
        <taxon>Pseudomonadota</taxon>
        <taxon>Gammaproteobacteria</taxon>
        <taxon>Alteromonadales</taxon>
        <taxon>Alteromonadaceae</taxon>
        <taxon>Alteromonas/Salinimonas group</taxon>
        <taxon>Alteromonas</taxon>
    </lineage>
</organism>
<dbReference type="InterPro" id="IPR009326">
    <property type="entry name" value="DUF984"/>
</dbReference>
<evidence type="ECO:0000259" key="1">
    <source>
        <dbReference type="SMART" id="SM01022"/>
    </source>
</evidence>
<feature type="domain" description="ASCH" evidence="1">
    <location>
        <begin position="19"/>
        <end position="142"/>
    </location>
</feature>
<evidence type="ECO:0000313" key="2">
    <source>
        <dbReference type="EMBL" id="MCU7553197.1"/>
    </source>
</evidence>
<dbReference type="RefSeq" id="WP_262991899.1">
    <property type="nucleotide sequence ID" value="NZ_JAOTJC010000004.1"/>
</dbReference>
<dbReference type="Pfam" id="PF04266">
    <property type="entry name" value="ASCH"/>
    <property type="match status" value="1"/>
</dbReference>
<dbReference type="PIRSF" id="PIRSF021320">
    <property type="entry name" value="DUF984"/>
    <property type="match status" value="1"/>
</dbReference>
<dbReference type="Proteomes" id="UP001209257">
    <property type="component" value="Unassembled WGS sequence"/>
</dbReference>
<accession>A0ABT2VJ27</accession>
<dbReference type="InterPro" id="IPR015947">
    <property type="entry name" value="PUA-like_sf"/>
</dbReference>
<proteinExistence type="predicted"/>
<dbReference type="PANTHER" id="PTHR39203:SF1">
    <property type="entry name" value="CYTOPLASMIC PROTEIN"/>
    <property type="match status" value="1"/>
</dbReference>
<sequence length="150" mass="17135">MSNAYFQASAQPARPLTYWHFCDNEHDANECAELVLRNIKQATSPSLWWHQAHNEPLPEVGELNVVTNWQGEAVCIIETTQVSIVPFNEISDEYAALEGEGDKSLTYWKQVHWDYYHRELTGTAFAPQHDMPIVCHQFTVVFKDPSLSVG</sequence>
<dbReference type="EMBL" id="JAOTJC010000004">
    <property type="protein sequence ID" value="MCU7553197.1"/>
    <property type="molecule type" value="Genomic_DNA"/>
</dbReference>